<gene>
    <name evidence="6" type="primary">SEPT6</name>
    <name evidence="6" type="ORF">H4R34_004665</name>
</gene>
<dbReference type="Pfam" id="PF00735">
    <property type="entry name" value="Septin"/>
    <property type="match status" value="1"/>
</dbReference>
<evidence type="ECO:0000256" key="4">
    <source>
        <dbReference type="SAM" id="MobiDB-lite"/>
    </source>
</evidence>
<dbReference type="InterPro" id="IPR027417">
    <property type="entry name" value="P-loop_NTPase"/>
</dbReference>
<dbReference type="AlphaFoldDB" id="A0A9W8B244"/>
<feature type="region of interest" description="Disordered" evidence="4">
    <location>
        <begin position="408"/>
        <end position="427"/>
    </location>
</feature>
<evidence type="ECO:0000313" key="6">
    <source>
        <dbReference type="EMBL" id="KAJ1974589.1"/>
    </source>
</evidence>
<dbReference type="GO" id="GO:0032156">
    <property type="term" value="C:septin cytoskeleton"/>
    <property type="evidence" value="ECO:0007669"/>
    <property type="project" value="UniProtKB-ARBA"/>
</dbReference>
<dbReference type="Gene3D" id="3.40.50.300">
    <property type="entry name" value="P-loop containing nucleotide triphosphate hydrolases"/>
    <property type="match status" value="1"/>
</dbReference>
<accession>A0A9W8B244</accession>
<sequence>MLWILSATCLLNFADKFTSHRRQFSATDLWNEPTPQQTIEPLPALGIDYLPDEVLRRIKKRTFAFNLMCVGSSDLGKTTFINTLFHTDLVPDLDATIQAEADAPLEQIQPYMALVEEDGVQLQLTALDTPSLEQSSGKCQVLAMVEGYIDAQYRQYMLAEHALRRPAQLPDTRVHAILYFIPTTKGRLREADLATLQRLCRKANVIPVIAKADTYTSVEIQQLKARFLDEVDKHEIDIYQPRPGDDLECLELLARHAPFAIIGSTSVHPWNGAMVRGRQYPWGLVQVENPDHCDVVHLRRYVMEICLHDLINSTHDTHYAHYRVQLMRKNGRPESLMPLDDGFDLKLTSTQRRVVHIMQKREEEVRVAFMARIQEKEAELRQREEDLKQVREKLSAELEEEQQALHAELASLPPEPHTGARSKPGFHLSLGKSFSFR</sequence>
<dbReference type="OrthoDB" id="416553at2759"/>
<comment type="caution">
    <text evidence="6">The sequence shown here is derived from an EMBL/GenBank/DDBJ whole genome shotgun (WGS) entry which is preliminary data.</text>
</comment>
<reference evidence="6" key="1">
    <citation type="submission" date="2022-07" db="EMBL/GenBank/DDBJ databases">
        <title>Phylogenomic reconstructions and comparative analyses of Kickxellomycotina fungi.</title>
        <authorList>
            <person name="Reynolds N.K."/>
            <person name="Stajich J.E."/>
            <person name="Barry K."/>
            <person name="Grigoriev I.V."/>
            <person name="Crous P."/>
            <person name="Smith M.E."/>
        </authorList>
    </citation>
    <scope>NUCLEOTIDE SEQUENCE</scope>
    <source>
        <strain evidence="6">RSA 567</strain>
    </source>
</reference>
<dbReference type="PIRSF" id="PIRSF006698">
    <property type="entry name" value="Septin"/>
    <property type="match status" value="1"/>
</dbReference>
<proteinExistence type="inferred from homology"/>
<evidence type="ECO:0000256" key="1">
    <source>
        <dbReference type="ARBA" id="ARBA00022741"/>
    </source>
</evidence>
<name>A0A9W8B244_9FUNG</name>
<evidence type="ECO:0000256" key="3">
    <source>
        <dbReference type="RuleBase" id="RU004560"/>
    </source>
</evidence>
<keyword evidence="2 3" id="KW-0342">GTP-binding</keyword>
<protein>
    <submittedName>
        <fullName evidence="6">Septin-6</fullName>
    </submittedName>
</protein>
<evidence type="ECO:0000256" key="2">
    <source>
        <dbReference type="ARBA" id="ARBA00023134"/>
    </source>
</evidence>
<dbReference type="CDD" id="cd01850">
    <property type="entry name" value="CDC_Septin"/>
    <property type="match status" value="1"/>
</dbReference>
<dbReference type="PANTHER" id="PTHR18884">
    <property type="entry name" value="SEPTIN"/>
    <property type="match status" value="1"/>
</dbReference>
<keyword evidence="7" id="KW-1185">Reference proteome</keyword>
<dbReference type="InterPro" id="IPR030379">
    <property type="entry name" value="G_SEPTIN_dom"/>
</dbReference>
<keyword evidence="1 3" id="KW-0547">Nucleotide-binding</keyword>
<dbReference type="GO" id="GO:0005938">
    <property type="term" value="C:cell cortex"/>
    <property type="evidence" value="ECO:0007669"/>
    <property type="project" value="UniProtKB-ARBA"/>
</dbReference>
<evidence type="ECO:0000259" key="5">
    <source>
        <dbReference type="PROSITE" id="PS51719"/>
    </source>
</evidence>
<dbReference type="EMBL" id="JANBQB010000633">
    <property type="protein sequence ID" value="KAJ1974589.1"/>
    <property type="molecule type" value="Genomic_DNA"/>
</dbReference>
<evidence type="ECO:0000313" key="7">
    <source>
        <dbReference type="Proteomes" id="UP001151582"/>
    </source>
</evidence>
<dbReference type="Proteomes" id="UP001151582">
    <property type="component" value="Unassembled WGS sequence"/>
</dbReference>
<dbReference type="GO" id="GO:0005525">
    <property type="term" value="F:GTP binding"/>
    <property type="evidence" value="ECO:0007669"/>
    <property type="project" value="UniProtKB-KW"/>
</dbReference>
<dbReference type="PROSITE" id="PS51719">
    <property type="entry name" value="G_SEPTIN"/>
    <property type="match status" value="1"/>
</dbReference>
<dbReference type="InterPro" id="IPR016491">
    <property type="entry name" value="Septin"/>
</dbReference>
<dbReference type="SUPFAM" id="SSF52540">
    <property type="entry name" value="P-loop containing nucleoside triphosphate hydrolases"/>
    <property type="match status" value="1"/>
</dbReference>
<feature type="domain" description="Septin-type G" evidence="5">
    <location>
        <begin position="61"/>
        <end position="329"/>
    </location>
</feature>
<organism evidence="6 7">
    <name type="scientific">Dimargaris verticillata</name>
    <dbReference type="NCBI Taxonomy" id="2761393"/>
    <lineage>
        <taxon>Eukaryota</taxon>
        <taxon>Fungi</taxon>
        <taxon>Fungi incertae sedis</taxon>
        <taxon>Zoopagomycota</taxon>
        <taxon>Kickxellomycotina</taxon>
        <taxon>Dimargaritomycetes</taxon>
        <taxon>Dimargaritales</taxon>
        <taxon>Dimargaritaceae</taxon>
        <taxon>Dimargaris</taxon>
    </lineage>
</organism>
<comment type="similarity">
    <text evidence="3">Belongs to the TRAFAC class TrmE-Era-EngA-EngB-Septin-like GTPase superfamily. Septin GTPase family.</text>
</comment>